<dbReference type="PANTHER" id="PTHR47901:SF8">
    <property type="entry name" value="CASPASE-3"/>
    <property type="match status" value="1"/>
</dbReference>
<dbReference type="EMBL" id="JBJQND010000011">
    <property type="protein sequence ID" value="KAL3862443.1"/>
    <property type="molecule type" value="Genomic_DNA"/>
</dbReference>
<name>A0ABD3VN38_SINWO</name>
<dbReference type="PRINTS" id="PR00376">
    <property type="entry name" value="IL1BCENZYME"/>
</dbReference>
<feature type="domain" description="CARD" evidence="10">
    <location>
        <begin position="2"/>
        <end position="93"/>
    </location>
</feature>
<comment type="caution">
    <text evidence="11">The sequence shown here is derived from an EMBL/GenBank/DDBJ whole genome shotgun (WGS) entry which is preliminary data.</text>
</comment>
<keyword evidence="5" id="KW-0788">Thiol protease</keyword>
<dbReference type="PROSITE" id="PS01122">
    <property type="entry name" value="CASPASE_CYS"/>
    <property type="match status" value="1"/>
</dbReference>
<keyword evidence="12" id="KW-1185">Reference proteome</keyword>
<keyword evidence="6" id="KW-0865">Zymogen</keyword>
<dbReference type="Gene3D" id="1.10.533.10">
    <property type="entry name" value="Death Domain, Fas"/>
    <property type="match status" value="1"/>
</dbReference>
<dbReference type="Pfam" id="PF00619">
    <property type="entry name" value="CARD"/>
    <property type="match status" value="1"/>
</dbReference>
<dbReference type="PROSITE" id="PS50208">
    <property type="entry name" value="CASPASE_P20"/>
    <property type="match status" value="1"/>
</dbReference>
<dbReference type="InterPro" id="IPR001315">
    <property type="entry name" value="CARD"/>
</dbReference>
<dbReference type="PROSITE" id="PS50207">
    <property type="entry name" value="CASPASE_P10"/>
    <property type="match status" value="1"/>
</dbReference>
<accession>A0ABD3VN38</accession>
<feature type="domain" description="Caspase family p20" evidence="9">
    <location>
        <begin position="485"/>
        <end position="611"/>
    </location>
</feature>
<dbReference type="InterPro" id="IPR011029">
    <property type="entry name" value="DEATH-like_dom_sf"/>
</dbReference>
<proteinExistence type="inferred from homology"/>
<protein>
    <recommendedName>
        <fullName evidence="13">Caspase-2</fullName>
    </recommendedName>
</protein>
<evidence type="ECO:0000256" key="1">
    <source>
        <dbReference type="ARBA" id="ARBA00010134"/>
    </source>
</evidence>
<dbReference type="GO" id="GO:0006915">
    <property type="term" value="P:apoptotic process"/>
    <property type="evidence" value="ECO:0007669"/>
    <property type="project" value="UniProtKB-KW"/>
</dbReference>
<dbReference type="Gene3D" id="3.40.50.1460">
    <property type="match status" value="1"/>
</dbReference>
<dbReference type="CDD" id="cd00032">
    <property type="entry name" value="CASc"/>
    <property type="match status" value="1"/>
</dbReference>
<evidence type="ECO:0000256" key="3">
    <source>
        <dbReference type="ARBA" id="ARBA00022703"/>
    </source>
</evidence>
<evidence type="ECO:0000256" key="7">
    <source>
        <dbReference type="RuleBase" id="RU003971"/>
    </source>
</evidence>
<evidence type="ECO:0000256" key="5">
    <source>
        <dbReference type="ARBA" id="ARBA00022807"/>
    </source>
</evidence>
<dbReference type="InterPro" id="IPR015917">
    <property type="entry name" value="Pept_C14A"/>
</dbReference>
<dbReference type="GO" id="GO:0006508">
    <property type="term" value="P:proteolysis"/>
    <property type="evidence" value="ECO:0007669"/>
    <property type="project" value="UniProtKB-KW"/>
</dbReference>
<dbReference type="AlphaFoldDB" id="A0ABD3VN38"/>
<keyword evidence="2" id="KW-0645">Protease</keyword>
<evidence type="ECO:0000259" key="10">
    <source>
        <dbReference type="PROSITE" id="PS50209"/>
    </source>
</evidence>
<dbReference type="InterPro" id="IPR002138">
    <property type="entry name" value="Pept_C14_p10"/>
</dbReference>
<dbReference type="EMBL" id="JBJQND010000011">
    <property type="protein sequence ID" value="KAL3862444.1"/>
    <property type="molecule type" value="Genomic_DNA"/>
</dbReference>
<dbReference type="SUPFAM" id="SSF47986">
    <property type="entry name" value="DEATH domain"/>
    <property type="match status" value="1"/>
</dbReference>
<dbReference type="CDD" id="cd01671">
    <property type="entry name" value="CARD"/>
    <property type="match status" value="1"/>
</dbReference>
<dbReference type="Pfam" id="PF00656">
    <property type="entry name" value="Peptidase_C14"/>
    <property type="match status" value="1"/>
</dbReference>
<keyword evidence="4" id="KW-0378">Hydrolase</keyword>
<evidence type="ECO:0008006" key="13">
    <source>
        <dbReference type="Google" id="ProtNLM"/>
    </source>
</evidence>
<dbReference type="InterPro" id="IPR001309">
    <property type="entry name" value="Pept_C14_p20"/>
</dbReference>
<evidence type="ECO:0000313" key="11">
    <source>
        <dbReference type="EMBL" id="KAL3862443.1"/>
    </source>
</evidence>
<dbReference type="InterPro" id="IPR002398">
    <property type="entry name" value="Pept_C14"/>
</dbReference>
<dbReference type="InterPro" id="IPR011600">
    <property type="entry name" value="Pept_C14_caspase"/>
</dbReference>
<dbReference type="SUPFAM" id="SSF52129">
    <property type="entry name" value="Caspase-like"/>
    <property type="match status" value="1"/>
</dbReference>
<dbReference type="PANTHER" id="PTHR47901">
    <property type="entry name" value="CASPASE RECRUITMENT DOMAIN-CONTAINING PROTEIN 18"/>
    <property type="match status" value="1"/>
</dbReference>
<dbReference type="InterPro" id="IPR033139">
    <property type="entry name" value="Caspase_cys_AS"/>
</dbReference>
<dbReference type="SMART" id="SM00115">
    <property type="entry name" value="CASc"/>
    <property type="match status" value="1"/>
</dbReference>
<evidence type="ECO:0000259" key="9">
    <source>
        <dbReference type="PROSITE" id="PS50208"/>
    </source>
</evidence>
<gene>
    <name evidence="11" type="ORF">ACJMK2_008409</name>
</gene>
<evidence type="ECO:0000256" key="4">
    <source>
        <dbReference type="ARBA" id="ARBA00022801"/>
    </source>
</evidence>
<evidence type="ECO:0000259" key="8">
    <source>
        <dbReference type="PROSITE" id="PS50207"/>
    </source>
</evidence>
<reference evidence="11 12" key="1">
    <citation type="submission" date="2024-11" db="EMBL/GenBank/DDBJ databases">
        <title>Chromosome-level genome assembly of the freshwater bivalve Anodonta woodiana.</title>
        <authorList>
            <person name="Chen X."/>
        </authorList>
    </citation>
    <scope>NUCLEOTIDE SEQUENCE [LARGE SCALE GENOMIC DNA]</scope>
    <source>
        <strain evidence="11">MN2024</strain>
        <tissue evidence="11">Gills</tissue>
    </source>
</reference>
<dbReference type="PROSITE" id="PS50209">
    <property type="entry name" value="CARD"/>
    <property type="match status" value="1"/>
</dbReference>
<comment type="similarity">
    <text evidence="1 7">Belongs to the peptidase C14A family.</text>
</comment>
<feature type="domain" description="Caspase family p10" evidence="8">
    <location>
        <begin position="634"/>
        <end position="724"/>
    </location>
</feature>
<organism evidence="11 12">
    <name type="scientific">Sinanodonta woodiana</name>
    <name type="common">Chinese pond mussel</name>
    <name type="synonym">Anodonta woodiana</name>
    <dbReference type="NCBI Taxonomy" id="1069815"/>
    <lineage>
        <taxon>Eukaryota</taxon>
        <taxon>Metazoa</taxon>
        <taxon>Spiralia</taxon>
        <taxon>Lophotrochozoa</taxon>
        <taxon>Mollusca</taxon>
        <taxon>Bivalvia</taxon>
        <taxon>Autobranchia</taxon>
        <taxon>Heteroconchia</taxon>
        <taxon>Palaeoheterodonta</taxon>
        <taxon>Unionida</taxon>
        <taxon>Unionoidea</taxon>
        <taxon>Unionidae</taxon>
        <taxon>Unioninae</taxon>
        <taxon>Sinanodonta</taxon>
    </lineage>
</organism>
<keyword evidence="3" id="KW-0053">Apoptosis</keyword>
<dbReference type="Proteomes" id="UP001634394">
    <property type="component" value="Unassembled WGS sequence"/>
</dbReference>
<evidence type="ECO:0000256" key="6">
    <source>
        <dbReference type="ARBA" id="ARBA00023145"/>
    </source>
</evidence>
<dbReference type="GO" id="GO:0008234">
    <property type="term" value="F:cysteine-type peptidase activity"/>
    <property type="evidence" value="ECO:0007669"/>
    <property type="project" value="UniProtKB-KW"/>
</dbReference>
<dbReference type="SMART" id="SM00114">
    <property type="entry name" value="CARD"/>
    <property type="match status" value="1"/>
</dbReference>
<evidence type="ECO:0000313" key="12">
    <source>
        <dbReference type="Proteomes" id="UP001634394"/>
    </source>
</evidence>
<sequence length="735" mass="84746">MMTPEQKEILITNRSRLVECLNVRDGLFTELIAKKVMTQRNYRTICQSGRTPDQQAEDLLDFLARKGAADFEKFCDALIADNQEAVVTEILRKSQQSDFRSHDSGCSKPVPVESEGCIDTRFKRPNVDVTDYVMEYPGINNRRNYEVDNKKLYDVNCGIDDKRDYGARGNYLFMSPAGNLSGQLAVPDREVEQNEVYYKFGKMHDLIRNGGESFQKDELRHNLKHFINDPNYRGFNAKPPFYDSKVRLFSRLEEEELRKKRERELHYSQNGSSVQQRVYKDNDKQFSDYNPSRMIPSDEEQIPYMFPSKSFYDVHHIPSSPSIFLHQKSINSPHGTRLTRADSIDAMTKRPCDHSSPEIDSNGKRFRTDDVESASVMAPPLHIDRDQQDFVKLHDRESNRIITIPLKPQLPYPTQRVPNYITSLSMNLELPHPTQETNRPMPYTGIIDDPDLALTDGPINVLVEKCTRQFYFAHHNQSYKMSQIPRGKALIINVNEVIGKSPRRGTNIDRDNLQNLFHQLHFETIVYNDKDELTARDIAIKLRMFADIPDHKNADACVVCLLSHGEEGCIFGTDGKKINLDAVFSCFDNQSCEYLRGKPKLFIIQACRGGALDKGVRYSADEHDGSDSVRSIHVPSQSDMVICFPTQYGYYAWRNRDRGSWYVEALVQVFMKYAKCEDVCTMLNRVNLLVSRKVSHCRLVEMDQMCQMSEYKSTLRMPHFYFFPGMGSPSYKTVP</sequence>
<evidence type="ECO:0000256" key="2">
    <source>
        <dbReference type="ARBA" id="ARBA00022670"/>
    </source>
</evidence>
<dbReference type="InterPro" id="IPR029030">
    <property type="entry name" value="Caspase-like_dom_sf"/>
</dbReference>